<organism evidence="3 4">
    <name type="scientific">Bythopirellula polymerisocia</name>
    <dbReference type="NCBI Taxonomy" id="2528003"/>
    <lineage>
        <taxon>Bacteria</taxon>
        <taxon>Pseudomonadati</taxon>
        <taxon>Planctomycetota</taxon>
        <taxon>Planctomycetia</taxon>
        <taxon>Pirellulales</taxon>
        <taxon>Lacipirellulaceae</taxon>
        <taxon>Bythopirellula</taxon>
    </lineage>
</organism>
<dbReference type="SMART" id="SM00257">
    <property type="entry name" value="LysM"/>
    <property type="match status" value="1"/>
</dbReference>
<feature type="compositionally biased region" description="Pro residues" evidence="1">
    <location>
        <begin position="135"/>
        <end position="144"/>
    </location>
</feature>
<dbReference type="PANTHER" id="PTHR33734:SF22">
    <property type="entry name" value="MEMBRANE-BOUND LYTIC MUREIN TRANSGLYCOSYLASE D"/>
    <property type="match status" value="1"/>
</dbReference>
<comment type="caution">
    <text evidence="3">The sequence shown here is derived from an EMBL/GenBank/DDBJ whole genome shotgun (WGS) entry which is preliminary data.</text>
</comment>
<evidence type="ECO:0000256" key="1">
    <source>
        <dbReference type="SAM" id="MobiDB-lite"/>
    </source>
</evidence>
<dbReference type="CDD" id="cd00118">
    <property type="entry name" value="LysM"/>
    <property type="match status" value="1"/>
</dbReference>
<gene>
    <name evidence="3" type="ORF">Pla144_12060</name>
</gene>
<dbReference type="Proteomes" id="UP000318437">
    <property type="component" value="Unassembled WGS sequence"/>
</dbReference>
<evidence type="ECO:0000313" key="4">
    <source>
        <dbReference type="Proteomes" id="UP000318437"/>
    </source>
</evidence>
<dbReference type="InterPro" id="IPR036779">
    <property type="entry name" value="LysM_dom_sf"/>
</dbReference>
<feature type="compositionally biased region" description="Low complexity" evidence="1">
    <location>
        <begin position="162"/>
        <end position="176"/>
    </location>
</feature>
<name>A0A5C6D0M4_9BACT</name>
<feature type="compositionally biased region" description="Low complexity" evidence="1">
    <location>
        <begin position="186"/>
        <end position="195"/>
    </location>
</feature>
<keyword evidence="4" id="KW-1185">Reference proteome</keyword>
<evidence type="ECO:0000313" key="3">
    <source>
        <dbReference type="EMBL" id="TWU30420.1"/>
    </source>
</evidence>
<dbReference type="EMBL" id="SJPS01000001">
    <property type="protein sequence ID" value="TWU30420.1"/>
    <property type="molecule type" value="Genomic_DNA"/>
</dbReference>
<sequence>MNSLRPLITIGFLAIVGLFLYMKINETEPVIPEAALEWNLSEDIEIGGMDGGGLAQFAPQIVDQNTTAPVASSAAPAFGAAPSFESAPPYDANSRSEAPPAFNPNAPLPEYDAPSVVEQAPPKTDTKSTTASATPPLPPLPALPPAANRYESGAQSSSTNLSTQPATSQPPQQATSGSKSLAPSKTAAATTAPDFTPEPPITPTDTFPPAGSTEASQASLFSTARLTVQAALDRGELSQALLMLSDWYGDPSLSESEAAEVQNLLSQLAGSVIYSTEHRLESPYLVQAGERLEDIAQKYEIPWQLLAKINGISDPNQLQPGQRLKVIRGPFTARIDLSNHSLVLMLDRRYAGKFQLDFAPTTSIEDGYWVVDQKLLTPGNVGPADAATEEKSILLKSSEPGVNQVTILRGASSTSNVSDSAGRVIQLKSADVQDVYDILSLGSQVIIRR</sequence>
<dbReference type="SUPFAM" id="SSF54106">
    <property type="entry name" value="LysM domain"/>
    <property type="match status" value="1"/>
</dbReference>
<proteinExistence type="predicted"/>
<dbReference type="PANTHER" id="PTHR33734">
    <property type="entry name" value="LYSM DOMAIN-CONTAINING GPI-ANCHORED PROTEIN 2"/>
    <property type="match status" value="1"/>
</dbReference>
<dbReference type="Gene3D" id="3.10.350.10">
    <property type="entry name" value="LysM domain"/>
    <property type="match status" value="1"/>
</dbReference>
<dbReference type="AlphaFoldDB" id="A0A5C6D0M4"/>
<feature type="compositionally biased region" description="Low complexity" evidence="1">
    <location>
        <begin position="98"/>
        <end position="109"/>
    </location>
</feature>
<dbReference type="RefSeq" id="WP_146448644.1">
    <property type="nucleotide sequence ID" value="NZ_SJPS01000001.1"/>
</dbReference>
<evidence type="ECO:0000259" key="2">
    <source>
        <dbReference type="PROSITE" id="PS51782"/>
    </source>
</evidence>
<feature type="domain" description="LysM" evidence="2">
    <location>
        <begin position="282"/>
        <end position="326"/>
    </location>
</feature>
<dbReference type="PROSITE" id="PS51782">
    <property type="entry name" value="LYSM"/>
    <property type="match status" value="1"/>
</dbReference>
<dbReference type="OrthoDB" id="9787225at2"/>
<feature type="region of interest" description="Disordered" evidence="1">
    <location>
        <begin position="86"/>
        <end position="216"/>
    </location>
</feature>
<reference evidence="3 4" key="1">
    <citation type="submission" date="2019-02" db="EMBL/GenBank/DDBJ databases">
        <title>Deep-cultivation of Planctomycetes and their phenomic and genomic characterization uncovers novel biology.</title>
        <authorList>
            <person name="Wiegand S."/>
            <person name="Jogler M."/>
            <person name="Boedeker C."/>
            <person name="Pinto D."/>
            <person name="Vollmers J."/>
            <person name="Rivas-Marin E."/>
            <person name="Kohn T."/>
            <person name="Peeters S.H."/>
            <person name="Heuer A."/>
            <person name="Rast P."/>
            <person name="Oberbeckmann S."/>
            <person name="Bunk B."/>
            <person name="Jeske O."/>
            <person name="Meyerdierks A."/>
            <person name="Storesund J.E."/>
            <person name="Kallscheuer N."/>
            <person name="Luecker S."/>
            <person name="Lage O.M."/>
            <person name="Pohl T."/>
            <person name="Merkel B.J."/>
            <person name="Hornburger P."/>
            <person name="Mueller R.-W."/>
            <person name="Bruemmer F."/>
            <person name="Labrenz M."/>
            <person name="Spormann A.M."/>
            <person name="Op Den Camp H."/>
            <person name="Overmann J."/>
            <person name="Amann R."/>
            <person name="Jetten M.S.M."/>
            <person name="Mascher T."/>
            <person name="Medema M.H."/>
            <person name="Devos D.P."/>
            <person name="Kaster A.-K."/>
            <person name="Ovreas L."/>
            <person name="Rohde M."/>
            <person name="Galperin M.Y."/>
            <person name="Jogler C."/>
        </authorList>
    </citation>
    <scope>NUCLEOTIDE SEQUENCE [LARGE SCALE GENOMIC DNA]</scope>
    <source>
        <strain evidence="3 4">Pla144</strain>
    </source>
</reference>
<protein>
    <submittedName>
        <fullName evidence="3">LysM domain protein</fullName>
    </submittedName>
</protein>
<dbReference type="Pfam" id="PF01476">
    <property type="entry name" value="LysM"/>
    <property type="match status" value="1"/>
</dbReference>
<dbReference type="GO" id="GO:0008932">
    <property type="term" value="F:lytic endotransglycosylase activity"/>
    <property type="evidence" value="ECO:0007669"/>
    <property type="project" value="TreeGrafter"/>
</dbReference>
<feature type="compositionally biased region" description="Low complexity" evidence="1">
    <location>
        <begin position="120"/>
        <end position="134"/>
    </location>
</feature>
<accession>A0A5C6D0M4</accession>
<dbReference type="InterPro" id="IPR018392">
    <property type="entry name" value="LysM"/>
</dbReference>